<name>A0A1L8WS44_9ENTE</name>
<protein>
    <submittedName>
        <fullName evidence="1">Uncharacterized protein</fullName>
    </submittedName>
</protein>
<proteinExistence type="predicted"/>
<dbReference type="AlphaFoldDB" id="A0A1L8WS44"/>
<comment type="caution">
    <text evidence="1">The sequence shown here is derived from an EMBL/GenBank/DDBJ whole genome shotgun (WGS) entry which is preliminary data.</text>
</comment>
<evidence type="ECO:0000313" key="2">
    <source>
        <dbReference type="Proteomes" id="UP000182152"/>
    </source>
</evidence>
<gene>
    <name evidence="1" type="ORF">RV14_GL000006</name>
</gene>
<dbReference type="STRING" id="150033.RV14_GL000006"/>
<dbReference type="EMBL" id="JXLB01000001">
    <property type="protein sequence ID" value="OJG83829.1"/>
    <property type="molecule type" value="Genomic_DNA"/>
</dbReference>
<organism evidence="1 2">
    <name type="scientific">Enterococcus ratti</name>
    <dbReference type="NCBI Taxonomy" id="150033"/>
    <lineage>
        <taxon>Bacteria</taxon>
        <taxon>Bacillati</taxon>
        <taxon>Bacillota</taxon>
        <taxon>Bacilli</taxon>
        <taxon>Lactobacillales</taxon>
        <taxon>Enterococcaceae</taxon>
        <taxon>Enterococcus</taxon>
    </lineage>
</organism>
<evidence type="ECO:0000313" key="1">
    <source>
        <dbReference type="EMBL" id="OJG83829.1"/>
    </source>
</evidence>
<dbReference type="Proteomes" id="UP000182152">
    <property type="component" value="Unassembled WGS sequence"/>
</dbReference>
<accession>A0A1L8WS44</accession>
<reference evidence="1 2" key="1">
    <citation type="submission" date="2014-12" db="EMBL/GenBank/DDBJ databases">
        <title>Draft genome sequences of 29 type strains of Enterococci.</title>
        <authorList>
            <person name="Zhong Z."/>
            <person name="Sun Z."/>
            <person name="Liu W."/>
            <person name="Zhang W."/>
            <person name="Zhang H."/>
        </authorList>
    </citation>
    <scope>NUCLEOTIDE SEQUENCE [LARGE SCALE GENOMIC DNA]</scope>
    <source>
        <strain evidence="1 2">DSM 15687</strain>
    </source>
</reference>
<sequence length="51" mass="6006">MQKGKSNLMNKEITDNKNQKFINKGLIFLLNRKKSFVFIYCFDCEKEGSTL</sequence>
<keyword evidence="2" id="KW-1185">Reference proteome</keyword>